<dbReference type="AlphaFoldDB" id="A0AAD7JLL1"/>
<reference evidence="2" key="1">
    <citation type="submission" date="2023-03" db="EMBL/GenBank/DDBJ databases">
        <title>Massive genome expansion in bonnet fungi (Mycena s.s.) driven by repeated elements and novel gene families across ecological guilds.</title>
        <authorList>
            <consortium name="Lawrence Berkeley National Laboratory"/>
            <person name="Harder C.B."/>
            <person name="Miyauchi S."/>
            <person name="Viragh M."/>
            <person name="Kuo A."/>
            <person name="Thoen E."/>
            <person name="Andreopoulos B."/>
            <person name="Lu D."/>
            <person name="Skrede I."/>
            <person name="Drula E."/>
            <person name="Henrissat B."/>
            <person name="Morin E."/>
            <person name="Kohler A."/>
            <person name="Barry K."/>
            <person name="LaButti K."/>
            <person name="Morin E."/>
            <person name="Salamov A."/>
            <person name="Lipzen A."/>
            <person name="Mereny Z."/>
            <person name="Hegedus B."/>
            <person name="Baldrian P."/>
            <person name="Stursova M."/>
            <person name="Weitz H."/>
            <person name="Taylor A."/>
            <person name="Grigoriev I.V."/>
            <person name="Nagy L.G."/>
            <person name="Martin F."/>
            <person name="Kauserud H."/>
        </authorList>
    </citation>
    <scope>NUCLEOTIDE SEQUENCE</scope>
    <source>
        <strain evidence="2">CBHHK188m</strain>
    </source>
</reference>
<dbReference type="EMBL" id="JARJLG010000034">
    <property type="protein sequence ID" value="KAJ7765870.1"/>
    <property type="molecule type" value="Genomic_DNA"/>
</dbReference>
<comment type="caution">
    <text evidence="2">The sequence shown here is derived from an EMBL/GenBank/DDBJ whole genome shotgun (WGS) entry which is preliminary data.</text>
</comment>
<evidence type="ECO:0000313" key="3">
    <source>
        <dbReference type="Proteomes" id="UP001215280"/>
    </source>
</evidence>
<sequence length="218" mass="24923">MPGRRFHRNHRSPTSEDNHKVVVGPKSLEDLHPQIRGEYLPQRRHRHSLVSAHGTSVAYEKGLLDPLGELSIEGWKTFCRIRVDIEKSWAGVAPSSMTRLSTTGNQIFYRKSIPGSNHTIVSTTFGGIAVRLYGHFHRITSKRPHLSYTRMVTSSSKEQTRMLSRFGRRPHTLSVRSLLFSLRPWSKRLLQDPVTTPLPIFARLPRFPLHPPNPLRGD</sequence>
<name>A0AAD7JLL1_9AGAR</name>
<proteinExistence type="predicted"/>
<organism evidence="2 3">
    <name type="scientific">Mycena maculata</name>
    <dbReference type="NCBI Taxonomy" id="230809"/>
    <lineage>
        <taxon>Eukaryota</taxon>
        <taxon>Fungi</taxon>
        <taxon>Dikarya</taxon>
        <taxon>Basidiomycota</taxon>
        <taxon>Agaricomycotina</taxon>
        <taxon>Agaricomycetes</taxon>
        <taxon>Agaricomycetidae</taxon>
        <taxon>Agaricales</taxon>
        <taxon>Marasmiineae</taxon>
        <taxon>Mycenaceae</taxon>
        <taxon>Mycena</taxon>
    </lineage>
</organism>
<dbReference type="Proteomes" id="UP001215280">
    <property type="component" value="Unassembled WGS sequence"/>
</dbReference>
<accession>A0AAD7JLL1</accession>
<keyword evidence="3" id="KW-1185">Reference proteome</keyword>
<gene>
    <name evidence="2" type="ORF">DFH07DRAFT_358614</name>
</gene>
<protein>
    <submittedName>
        <fullName evidence="2">Uncharacterized protein</fullName>
    </submittedName>
</protein>
<evidence type="ECO:0000256" key="1">
    <source>
        <dbReference type="SAM" id="MobiDB-lite"/>
    </source>
</evidence>
<feature type="region of interest" description="Disordered" evidence="1">
    <location>
        <begin position="1"/>
        <end position="24"/>
    </location>
</feature>
<evidence type="ECO:0000313" key="2">
    <source>
        <dbReference type="EMBL" id="KAJ7765870.1"/>
    </source>
</evidence>
<feature type="compositionally biased region" description="Basic residues" evidence="1">
    <location>
        <begin position="1"/>
        <end position="11"/>
    </location>
</feature>